<sequence length="350" mass="37870">MPDKEPVQSRLADRDALDRKRVAQLEQGSIAVLSEPCHDRPAMGLCLSGISISAKRARSNIPLAKLQISPAADACGTHAKPFGGLAVGRTSGNSSNHANTQIDRKGFRHIRRPPSADSLNQNPPDLQSPADSLSQGTALIGNLAPLLPTKHSPIQPGSGNGNQKAYLAEVDRQVVDLILAAASLPAVDLLATTTNTAADFAMTLDDVVERNIQRDMSLDETVREQLVRARRGQGLFRKRVLDFEPVCRITGLATPNLLIASHIKPWRACGTAAERLDGANGLMLAPHADFLFDRGLLGFESDGKPIFSSQLTDTDADKLGMHVVQRPPLRPLHNDSQSYLIHHRMNVFIP</sequence>
<dbReference type="AlphaFoldDB" id="A0A7W8MFZ4"/>
<reference evidence="3 4" key="1">
    <citation type="submission" date="2020-08" db="EMBL/GenBank/DDBJ databases">
        <title>Genomic Encyclopedia of Type Strains, Phase IV (KMG-IV): sequencing the most valuable type-strain genomes for metagenomic binning, comparative biology and taxonomic classification.</title>
        <authorList>
            <person name="Goeker M."/>
        </authorList>
    </citation>
    <scope>NUCLEOTIDE SEQUENCE [LARGE SCALE GENOMIC DNA]</scope>
    <source>
        <strain evidence="3 4">DSM 26376</strain>
    </source>
</reference>
<dbReference type="InterPro" id="IPR003615">
    <property type="entry name" value="HNH_nuc"/>
</dbReference>
<evidence type="ECO:0000313" key="4">
    <source>
        <dbReference type="Proteomes" id="UP000550895"/>
    </source>
</evidence>
<evidence type="ECO:0000259" key="2">
    <source>
        <dbReference type="Pfam" id="PF13391"/>
    </source>
</evidence>
<feature type="region of interest" description="Disordered" evidence="1">
    <location>
        <begin position="86"/>
        <end position="133"/>
    </location>
</feature>
<evidence type="ECO:0000256" key="1">
    <source>
        <dbReference type="SAM" id="MobiDB-lite"/>
    </source>
</evidence>
<organism evidence="3 4">
    <name type="scientific">Rhizobium rosettiformans</name>
    <dbReference type="NCBI Taxonomy" id="1368430"/>
    <lineage>
        <taxon>Bacteria</taxon>
        <taxon>Pseudomonadati</taxon>
        <taxon>Pseudomonadota</taxon>
        <taxon>Alphaproteobacteria</taxon>
        <taxon>Hyphomicrobiales</taxon>
        <taxon>Rhizobiaceae</taxon>
        <taxon>Rhizobium/Agrobacterium group</taxon>
        <taxon>Rhizobium</taxon>
    </lineage>
</organism>
<evidence type="ECO:0000313" key="3">
    <source>
        <dbReference type="EMBL" id="MBB5278849.1"/>
    </source>
</evidence>
<accession>A0A7W8MFZ4</accession>
<dbReference type="EMBL" id="JACHGA010000049">
    <property type="protein sequence ID" value="MBB5278849.1"/>
    <property type="molecule type" value="Genomic_DNA"/>
</dbReference>
<proteinExistence type="predicted"/>
<feature type="compositionally biased region" description="Polar residues" evidence="1">
    <location>
        <begin position="90"/>
        <end position="101"/>
    </location>
</feature>
<feature type="domain" description="HNH nuclease" evidence="2">
    <location>
        <begin position="247"/>
        <end position="300"/>
    </location>
</feature>
<comment type="caution">
    <text evidence="3">The sequence shown here is derived from an EMBL/GenBank/DDBJ whole genome shotgun (WGS) entry which is preliminary data.</text>
</comment>
<protein>
    <recommendedName>
        <fullName evidence="2">HNH nuclease domain-containing protein</fullName>
    </recommendedName>
</protein>
<feature type="compositionally biased region" description="Polar residues" evidence="1">
    <location>
        <begin position="117"/>
        <end position="133"/>
    </location>
</feature>
<dbReference type="Pfam" id="PF13391">
    <property type="entry name" value="HNH_2"/>
    <property type="match status" value="1"/>
</dbReference>
<name>A0A7W8MFZ4_9HYPH</name>
<dbReference type="Proteomes" id="UP000550895">
    <property type="component" value="Unassembled WGS sequence"/>
</dbReference>
<gene>
    <name evidence="3" type="ORF">HNR26_004970</name>
</gene>
<keyword evidence="4" id="KW-1185">Reference proteome</keyword>